<protein>
    <submittedName>
        <fullName evidence="3">Uncharacterized protein LOC108837966</fullName>
    </submittedName>
</protein>
<dbReference type="InterPro" id="IPR052343">
    <property type="entry name" value="Retrotransposon-Effector_Assoc"/>
</dbReference>
<accession>A0A6J0M2A1</accession>
<organism evidence="2 3">
    <name type="scientific">Raphanus sativus</name>
    <name type="common">Radish</name>
    <name type="synonym">Raphanus raphanistrum var. sativus</name>
    <dbReference type="NCBI Taxonomy" id="3726"/>
    <lineage>
        <taxon>Eukaryota</taxon>
        <taxon>Viridiplantae</taxon>
        <taxon>Streptophyta</taxon>
        <taxon>Embryophyta</taxon>
        <taxon>Tracheophyta</taxon>
        <taxon>Spermatophyta</taxon>
        <taxon>Magnoliopsida</taxon>
        <taxon>eudicotyledons</taxon>
        <taxon>Gunneridae</taxon>
        <taxon>Pentapetalae</taxon>
        <taxon>rosids</taxon>
        <taxon>malvids</taxon>
        <taxon>Brassicales</taxon>
        <taxon>Brassicaceae</taxon>
        <taxon>Brassiceae</taxon>
        <taxon>Raphanus</taxon>
    </lineage>
</organism>
<dbReference type="GeneID" id="108837966"/>
<dbReference type="PANTHER" id="PTHR46890:SF48">
    <property type="entry name" value="RNA-DIRECTED DNA POLYMERASE"/>
    <property type="match status" value="1"/>
</dbReference>
<dbReference type="KEGG" id="rsz:108837966"/>
<reference evidence="3" key="2">
    <citation type="submission" date="2025-08" db="UniProtKB">
        <authorList>
            <consortium name="RefSeq"/>
        </authorList>
    </citation>
    <scope>IDENTIFICATION</scope>
    <source>
        <tissue evidence="3">Leaf</tissue>
    </source>
</reference>
<reference evidence="2" key="1">
    <citation type="journal article" date="2019" name="Database">
        <title>The radish genome database (RadishGD): an integrated information resource for radish genomics.</title>
        <authorList>
            <person name="Yu H.J."/>
            <person name="Baek S."/>
            <person name="Lee Y.J."/>
            <person name="Cho A."/>
            <person name="Mun J.H."/>
        </authorList>
    </citation>
    <scope>NUCLEOTIDE SEQUENCE [LARGE SCALE GENOMIC DNA]</scope>
    <source>
        <strain evidence="2">cv. WK10039</strain>
    </source>
</reference>
<sequence>MYKIITKIISKKLKRVLLECISPNQAAFLKGRSLGENVLLSTELIRDYQKATCQRSSMLKVDIRKAFDTVTWDFVLKVLEAQGFLPLFRTWIRECISTPRFSVAFNGELAGFFRGKKGLRQEDSISPYLFIMVMEVLSKLLERAAENRQFRLHPKCEDPRLTHRQESLPNVNLSRHMEH</sequence>
<dbReference type="PROSITE" id="PS50878">
    <property type="entry name" value="RT_POL"/>
    <property type="match status" value="1"/>
</dbReference>
<keyword evidence="2" id="KW-1185">Reference proteome</keyword>
<dbReference type="OrthoDB" id="1113587at2759"/>
<name>A0A6J0M2A1_RAPSA</name>
<dbReference type="Pfam" id="PF00078">
    <property type="entry name" value="RVT_1"/>
    <property type="match status" value="1"/>
</dbReference>
<evidence type="ECO:0000313" key="3">
    <source>
        <dbReference type="RefSeq" id="XP_018466457.2"/>
    </source>
</evidence>
<dbReference type="AlphaFoldDB" id="A0A6J0M2A1"/>
<evidence type="ECO:0000313" key="2">
    <source>
        <dbReference type="Proteomes" id="UP000504610"/>
    </source>
</evidence>
<dbReference type="Proteomes" id="UP000504610">
    <property type="component" value="Chromosome 4"/>
</dbReference>
<dbReference type="InterPro" id="IPR000477">
    <property type="entry name" value="RT_dom"/>
</dbReference>
<proteinExistence type="predicted"/>
<dbReference type="PANTHER" id="PTHR46890">
    <property type="entry name" value="NON-LTR RETROLELEMENT REVERSE TRANSCRIPTASE-LIKE PROTEIN-RELATED"/>
    <property type="match status" value="1"/>
</dbReference>
<evidence type="ECO:0000259" key="1">
    <source>
        <dbReference type="PROSITE" id="PS50878"/>
    </source>
</evidence>
<dbReference type="RefSeq" id="XP_018466457.2">
    <property type="nucleotide sequence ID" value="XM_018610955.2"/>
</dbReference>
<feature type="domain" description="Reverse transcriptase" evidence="1">
    <location>
        <begin position="1"/>
        <end position="179"/>
    </location>
</feature>
<gene>
    <name evidence="3" type="primary">LOC108837966</name>
</gene>